<gene>
    <name evidence="2" type="ORF">PPROV_001032500</name>
</gene>
<dbReference type="PANTHER" id="PTHR12834:SF12">
    <property type="entry name" value="SIGNAL RECOGNITION PARTICLE 9 KDA PROTEIN"/>
    <property type="match status" value="1"/>
</dbReference>
<dbReference type="Proteomes" id="UP000660262">
    <property type="component" value="Unassembled WGS sequence"/>
</dbReference>
<reference evidence="2" key="1">
    <citation type="submission" date="2020-10" db="EMBL/GenBank/DDBJ databases">
        <title>Unveiling of a novel bifunctional photoreceptor, Dualchrome1, isolated from a cosmopolitan green alga.</title>
        <authorList>
            <person name="Suzuki S."/>
            <person name="Kawachi M."/>
        </authorList>
    </citation>
    <scope>NUCLEOTIDE SEQUENCE</scope>
    <source>
        <strain evidence="2">NIES 2893</strain>
    </source>
</reference>
<evidence type="ECO:0000313" key="2">
    <source>
        <dbReference type="EMBL" id="GHP11597.1"/>
    </source>
</evidence>
<dbReference type="OrthoDB" id="360923at2759"/>
<dbReference type="InterPro" id="IPR009018">
    <property type="entry name" value="Signal_recog_particle_SRP9/14"/>
</dbReference>
<evidence type="ECO:0000259" key="1">
    <source>
        <dbReference type="Pfam" id="PF05486"/>
    </source>
</evidence>
<dbReference type="Gene3D" id="3.30.720.10">
    <property type="entry name" value="Signal recognition particle alu RNA binding heterodimer, srp9/1"/>
    <property type="match status" value="1"/>
</dbReference>
<dbReference type="GO" id="GO:0006614">
    <property type="term" value="P:SRP-dependent cotranslational protein targeting to membrane"/>
    <property type="evidence" value="ECO:0007669"/>
    <property type="project" value="InterPro"/>
</dbReference>
<dbReference type="SUPFAM" id="SSF54762">
    <property type="entry name" value="Signal recognition particle alu RNA binding heterodimer, SRP9/14"/>
    <property type="match status" value="1"/>
</dbReference>
<organism evidence="2 3">
    <name type="scientific">Pycnococcus provasolii</name>
    <dbReference type="NCBI Taxonomy" id="41880"/>
    <lineage>
        <taxon>Eukaryota</taxon>
        <taxon>Viridiplantae</taxon>
        <taxon>Chlorophyta</taxon>
        <taxon>Pseudoscourfieldiophyceae</taxon>
        <taxon>Pseudoscourfieldiales</taxon>
        <taxon>Pycnococcaceae</taxon>
        <taxon>Pycnococcus</taxon>
    </lineage>
</organism>
<feature type="domain" description="SRP9" evidence="1">
    <location>
        <begin position="8"/>
        <end position="72"/>
    </location>
</feature>
<dbReference type="InterPro" id="IPR039432">
    <property type="entry name" value="SRP9_dom"/>
</dbReference>
<dbReference type="GO" id="GO:0008312">
    <property type="term" value="F:7S RNA binding"/>
    <property type="evidence" value="ECO:0007669"/>
    <property type="project" value="InterPro"/>
</dbReference>
<protein>
    <submittedName>
        <fullName evidence="2">Signal recognition particle protein</fullName>
    </submittedName>
</protein>
<dbReference type="EMBL" id="BNJQ01000035">
    <property type="protein sequence ID" value="GHP11597.1"/>
    <property type="molecule type" value="Genomic_DNA"/>
</dbReference>
<name>A0A830I350_9CHLO</name>
<dbReference type="GO" id="GO:0005786">
    <property type="term" value="C:signal recognition particle, endoplasmic reticulum targeting"/>
    <property type="evidence" value="ECO:0007669"/>
    <property type="project" value="TreeGrafter"/>
</dbReference>
<evidence type="ECO:0000313" key="3">
    <source>
        <dbReference type="Proteomes" id="UP000660262"/>
    </source>
</evidence>
<dbReference type="InterPro" id="IPR039914">
    <property type="entry name" value="SRP9-like"/>
</dbReference>
<dbReference type="Pfam" id="PF05486">
    <property type="entry name" value="SRP9-21"/>
    <property type="match status" value="1"/>
</dbReference>
<accession>A0A830I350</accession>
<comment type="caution">
    <text evidence="2">The sequence shown here is derived from an EMBL/GenBank/DDBJ whole genome shotgun (WGS) entry which is preliminary data.</text>
</comment>
<dbReference type="AlphaFoldDB" id="A0A830I350"/>
<proteinExistence type="predicted"/>
<sequence length="110" mass="12265">MGGPSYSSTLDEFILRAEAVFRSSPYLARYSLKYRAREGRLVLKMTDNSSVIMYATHQASDLRKIERFNNRMFALMSRGTSADTDSFLAQQEAEAQAAHLAMLAGKPAAH</sequence>
<keyword evidence="3" id="KW-1185">Reference proteome</keyword>
<dbReference type="PANTHER" id="PTHR12834">
    <property type="entry name" value="SIGNAL RECOGNITION PARTICLE 9 KDA PROTEIN"/>
    <property type="match status" value="1"/>
</dbReference>